<keyword evidence="3" id="KW-0949">S-adenosyl-L-methionine</keyword>
<comment type="similarity">
    <text evidence="4">Belongs to the MT-A70-like family.</text>
</comment>
<dbReference type="SUPFAM" id="SSF53335">
    <property type="entry name" value="S-adenosyl-L-methionine-dependent methyltransferases"/>
    <property type="match status" value="1"/>
</dbReference>
<evidence type="ECO:0000256" key="3">
    <source>
        <dbReference type="ARBA" id="ARBA00022691"/>
    </source>
</evidence>
<keyword evidence="6" id="KW-1185">Reference proteome</keyword>
<evidence type="ECO:0000256" key="2">
    <source>
        <dbReference type="ARBA" id="ARBA00022679"/>
    </source>
</evidence>
<dbReference type="RefSeq" id="WP_106471689.1">
    <property type="nucleotide sequence ID" value="NZ_CP027665.1"/>
</dbReference>
<dbReference type="Proteomes" id="UP000237655">
    <property type="component" value="Chromosome"/>
</dbReference>
<dbReference type="GO" id="GO:0032259">
    <property type="term" value="P:methylation"/>
    <property type="evidence" value="ECO:0007669"/>
    <property type="project" value="UniProtKB-KW"/>
</dbReference>
<gene>
    <name evidence="5" type="ORF">C6Y53_06415</name>
</gene>
<evidence type="ECO:0000256" key="4">
    <source>
        <dbReference type="PROSITE-ProRule" id="PRU00489"/>
    </source>
</evidence>
<evidence type="ECO:0000313" key="5">
    <source>
        <dbReference type="EMBL" id="AVO37378.1"/>
    </source>
</evidence>
<sequence length="212" mass="23630">MTALANFLDLRPHGGFGMIMADPPWRFDLRSEAGEEKAPQAHYSCEDTAAICALPVEAIAATDCLLWLWATNPMLPDAFRVIEAWGFEYKTAGTWVKRTTRGKDAFGTGYVLRSSNEPFLIATRGAPKTTKSTRSTVPTYDDGFHALGDGRDWPAGSITIEARAREHSRKPDEAFEAAENLMPEARRIELFSRQTRPGWATWGNEATKFNDE</sequence>
<keyword evidence="1 5" id="KW-0489">Methyltransferase</keyword>
<dbReference type="PANTHER" id="PTHR12829">
    <property type="entry name" value="N6-ADENOSINE-METHYLTRANSFERASE"/>
    <property type="match status" value="1"/>
</dbReference>
<dbReference type="PANTHER" id="PTHR12829:SF7">
    <property type="entry name" value="N6-ADENOSINE-METHYLTRANSFERASE CATALYTIC SUBUNIT"/>
    <property type="match status" value="1"/>
</dbReference>
<dbReference type="GO" id="GO:0008168">
    <property type="term" value="F:methyltransferase activity"/>
    <property type="evidence" value="ECO:0007669"/>
    <property type="project" value="UniProtKB-KW"/>
</dbReference>
<dbReference type="InterPro" id="IPR007757">
    <property type="entry name" value="MT-A70-like"/>
</dbReference>
<dbReference type="InterPro" id="IPR029063">
    <property type="entry name" value="SAM-dependent_MTases_sf"/>
</dbReference>
<accession>A0A2S0MNC1</accession>
<dbReference type="AlphaFoldDB" id="A0A2S0MNC1"/>
<dbReference type="PROSITE" id="PS51143">
    <property type="entry name" value="MT_A70"/>
    <property type="match status" value="1"/>
</dbReference>
<evidence type="ECO:0000313" key="6">
    <source>
        <dbReference type="Proteomes" id="UP000237655"/>
    </source>
</evidence>
<evidence type="ECO:0000256" key="1">
    <source>
        <dbReference type="ARBA" id="ARBA00022603"/>
    </source>
</evidence>
<keyword evidence="2 5" id="KW-0808">Transferase</keyword>
<reference evidence="6" key="1">
    <citation type="submission" date="2018-03" db="EMBL/GenBank/DDBJ databases">
        <title>Genomic analysis of the strain SH-1 isolated from shrimp intestine.</title>
        <authorList>
            <person name="Kim Y.-S."/>
            <person name="Kim S.-E."/>
            <person name="Kim K.-H."/>
        </authorList>
    </citation>
    <scope>NUCLEOTIDE SEQUENCE [LARGE SCALE GENOMIC DNA]</scope>
    <source>
        <strain evidence="6">SH-1</strain>
    </source>
</reference>
<dbReference type="REBASE" id="247434">
    <property type="entry name" value="M.TspSH1ORF6415P"/>
</dbReference>
<proteinExistence type="inferred from homology"/>
<protein>
    <submittedName>
        <fullName evidence="5">DNA methyltransferase</fullName>
    </submittedName>
</protein>
<organism evidence="5 6">
    <name type="scientific">Pukyongiella litopenaei</name>
    <dbReference type="NCBI Taxonomy" id="2605946"/>
    <lineage>
        <taxon>Bacteria</taxon>
        <taxon>Pseudomonadati</taxon>
        <taxon>Pseudomonadota</taxon>
        <taxon>Alphaproteobacteria</taxon>
        <taxon>Rhodobacterales</taxon>
        <taxon>Paracoccaceae</taxon>
        <taxon>Pukyongiella</taxon>
    </lineage>
</organism>
<dbReference type="KEGG" id="thas:C6Y53_06415"/>
<dbReference type="EMBL" id="CP027665">
    <property type="protein sequence ID" value="AVO37378.1"/>
    <property type="molecule type" value="Genomic_DNA"/>
</dbReference>
<name>A0A2S0MNC1_9RHOB</name>
<dbReference type="Pfam" id="PF05063">
    <property type="entry name" value="MT-A70"/>
    <property type="match status" value="1"/>
</dbReference>